<name>B9XCR1_PEDPL</name>
<reference evidence="5 6" key="1">
    <citation type="journal article" date="2011" name="J. Bacteriol.">
        <title>Genome sequence of 'Pedosphaera parvula' Ellin514, an aerobic Verrucomicrobial isolate from pasture soil.</title>
        <authorList>
            <person name="Kant R."/>
            <person name="van Passel M.W."/>
            <person name="Sangwan P."/>
            <person name="Palva A."/>
            <person name="Lucas S."/>
            <person name="Copeland A."/>
            <person name="Lapidus A."/>
            <person name="Glavina Del Rio T."/>
            <person name="Dalin E."/>
            <person name="Tice H."/>
            <person name="Bruce D."/>
            <person name="Goodwin L."/>
            <person name="Pitluck S."/>
            <person name="Chertkov O."/>
            <person name="Larimer F.W."/>
            <person name="Land M.L."/>
            <person name="Hauser L."/>
            <person name="Brettin T.S."/>
            <person name="Detter J.C."/>
            <person name="Han S."/>
            <person name="de Vos W.M."/>
            <person name="Janssen P.H."/>
            <person name="Smidt H."/>
        </authorList>
    </citation>
    <scope>NUCLEOTIDE SEQUENCE [LARGE SCALE GENOMIC DNA]</scope>
    <source>
        <strain evidence="5 6">Ellin514</strain>
    </source>
</reference>
<comment type="caution">
    <text evidence="5">The sequence shown here is derived from an EMBL/GenBank/DDBJ whole genome shotgun (WGS) entry which is preliminary data.</text>
</comment>
<dbReference type="PROSITE" id="PS50005">
    <property type="entry name" value="TPR"/>
    <property type="match status" value="1"/>
</dbReference>
<dbReference type="RefSeq" id="WP_007413609.1">
    <property type="nucleotide sequence ID" value="NZ_ABOX02000005.1"/>
</dbReference>
<dbReference type="AlphaFoldDB" id="B9XCR1"/>
<evidence type="ECO:0000259" key="4">
    <source>
        <dbReference type="Pfam" id="PF09976"/>
    </source>
</evidence>
<dbReference type="PANTHER" id="PTHR44858:SF1">
    <property type="entry name" value="UDP-N-ACETYLGLUCOSAMINE--PEPTIDE N-ACETYLGLUCOSAMINYLTRANSFERASE SPINDLY-RELATED"/>
    <property type="match status" value="1"/>
</dbReference>
<dbReference type="InterPro" id="IPR050498">
    <property type="entry name" value="Ycf3"/>
</dbReference>
<dbReference type="SUPFAM" id="SSF48452">
    <property type="entry name" value="TPR-like"/>
    <property type="match status" value="2"/>
</dbReference>
<gene>
    <name evidence="5" type="ORF">Cflav_PD4892</name>
</gene>
<keyword evidence="6" id="KW-1185">Reference proteome</keyword>
<dbReference type="OrthoDB" id="9179784at2"/>
<dbReference type="Pfam" id="PF09976">
    <property type="entry name" value="TPR_21"/>
    <property type="match status" value="1"/>
</dbReference>
<protein>
    <submittedName>
        <fullName evidence="5">Tetratricopeptide TPR_2 repeat protein</fullName>
    </submittedName>
</protein>
<dbReference type="Gene3D" id="1.25.40.10">
    <property type="entry name" value="Tetratricopeptide repeat domain"/>
    <property type="match status" value="1"/>
</dbReference>
<sequence precursor="true">MIRRCFWQYVLGALFLFAVQAKLLAHGDLHGRIAALTIQINAETNNPQLYLERGELHRLHEEWEGALADFNRAAALDPTSKLAELGRGRALLGAGNPKEALLALEIFLKAFPHHIEARLTYARALSRLNRPAEAAENFSQVIQLTPDPMPDYYLERARMLVLANRLDEALNGLDEGIKRTKAVASLQLPAIDLEIQQKHFDEALSRLDQLSALAPRKEAWAARRGEILELADRTTEARAAYMSGLAWLQDLAPARRQTRMMVELDHRLREGLERSETKEFQLRAEVKK</sequence>
<dbReference type="STRING" id="320771.Cflav_PD4892"/>
<evidence type="ECO:0000256" key="1">
    <source>
        <dbReference type="ARBA" id="ARBA00022737"/>
    </source>
</evidence>
<dbReference type="InterPro" id="IPR019734">
    <property type="entry name" value="TPR_rpt"/>
</dbReference>
<dbReference type="InterPro" id="IPR018704">
    <property type="entry name" value="SecYEG/CpoB_TPR"/>
</dbReference>
<keyword evidence="1" id="KW-0677">Repeat</keyword>
<accession>B9XCR1</accession>
<feature type="domain" description="Ancillary SecYEG translocon subunit/Cell division coordinator CpoB TPR" evidence="4">
    <location>
        <begin position="156"/>
        <end position="255"/>
    </location>
</feature>
<evidence type="ECO:0000313" key="6">
    <source>
        <dbReference type="Proteomes" id="UP000003688"/>
    </source>
</evidence>
<evidence type="ECO:0000256" key="3">
    <source>
        <dbReference type="PROSITE-ProRule" id="PRU00339"/>
    </source>
</evidence>
<dbReference type="Pfam" id="PF13432">
    <property type="entry name" value="TPR_16"/>
    <property type="match status" value="1"/>
</dbReference>
<dbReference type="InterPro" id="IPR011990">
    <property type="entry name" value="TPR-like_helical_dom_sf"/>
</dbReference>
<keyword evidence="2 3" id="KW-0802">TPR repeat</keyword>
<proteinExistence type="predicted"/>
<dbReference type="EMBL" id="ABOX02000005">
    <property type="protein sequence ID" value="EEF62257.1"/>
    <property type="molecule type" value="Genomic_DNA"/>
</dbReference>
<evidence type="ECO:0000313" key="5">
    <source>
        <dbReference type="EMBL" id="EEF62257.1"/>
    </source>
</evidence>
<dbReference type="Proteomes" id="UP000003688">
    <property type="component" value="Unassembled WGS sequence"/>
</dbReference>
<evidence type="ECO:0000256" key="2">
    <source>
        <dbReference type="ARBA" id="ARBA00022803"/>
    </source>
</evidence>
<feature type="repeat" description="TPR" evidence="3">
    <location>
        <begin position="47"/>
        <end position="80"/>
    </location>
</feature>
<dbReference type="PANTHER" id="PTHR44858">
    <property type="entry name" value="TETRATRICOPEPTIDE REPEAT PROTEIN 6"/>
    <property type="match status" value="1"/>
</dbReference>
<dbReference type="SMART" id="SM00028">
    <property type="entry name" value="TPR"/>
    <property type="match status" value="4"/>
</dbReference>
<organism evidence="5 6">
    <name type="scientific">Pedosphaera parvula (strain Ellin514)</name>
    <dbReference type="NCBI Taxonomy" id="320771"/>
    <lineage>
        <taxon>Bacteria</taxon>
        <taxon>Pseudomonadati</taxon>
        <taxon>Verrucomicrobiota</taxon>
        <taxon>Pedosphaerae</taxon>
        <taxon>Pedosphaerales</taxon>
        <taxon>Pedosphaeraceae</taxon>
        <taxon>Pedosphaera</taxon>
    </lineage>
</organism>